<feature type="transmembrane region" description="Helical" evidence="1">
    <location>
        <begin position="99"/>
        <end position="121"/>
    </location>
</feature>
<evidence type="ECO:0000313" key="3">
    <source>
        <dbReference type="Proteomes" id="UP000318288"/>
    </source>
</evidence>
<organism evidence="2 3">
    <name type="scientific">Rubripirellula tenax</name>
    <dbReference type="NCBI Taxonomy" id="2528015"/>
    <lineage>
        <taxon>Bacteria</taxon>
        <taxon>Pseudomonadati</taxon>
        <taxon>Planctomycetota</taxon>
        <taxon>Planctomycetia</taxon>
        <taxon>Pirellulales</taxon>
        <taxon>Pirellulaceae</taxon>
        <taxon>Rubripirellula</taxon>
    </lineage>
</organism>
<reference evidence="2 3" key="1">
    <citation type="submission" date="2019-02" db="EMBL/GenBank/DDBJ databases">
        <title>Deep-cultivation of Planctomycetes and their phenomic and genomic characterization uncovers novel biology.</title>
        <authorList>
            <person name="Wiegand S."/>
            <person name="Jogler M."/>
            <person name="Boedeker C."/>
            <person name="Pinto D."/>
            <person name="Vollmers J."/>
            <person name="Rivas-Marin E."/>
            <person name="Kohn T."/>
            <person name="Peeters S.H."/>
            <person name="Heuer A."/>
            <person name="Rast P."/>
            <person name="Oberbeckmann S."/>
            <person name="Bunk B."/>
            <person name="Jeske O."/>
            <person name="Meyerdierks A."/>
            <person name="Storesund J.E."/>
            <person name="Kallscheuer N."/>
            <person name="Luecker S."/>
            <person name="Lage O.M."/>
            <person name="Pohl T."/>
            <person name="Merkel B.J."/>
            <person name="Hornburger P."/>
            <person name="Mueller R.-W."/>
            <person name="Bruemmer F."/>
            <person name="Labrenz M."/>
            <person name="Spormann A.M."/>
            <person name="Op Den Camp H."/>
            <person name="Overmann J."/>
            <person name="Amann R."/>
            <person name="Jetten M.S.M."/>
            <person name="Mascher T."/>
            <person name="Medema M.H."/>
            <person name="Devos D.P."/>
            <person name="Kaster A.-K."/>
            <person name="Ovreas L."/>
            <person name="Rohde M."/>
            <person name="Galperin M.Y."/>
            <person name="Jogler C."/>
        </authorList>
    </citation>
    <scope>NUCLEOTIDE SEQUENCE [LARGE SCALE GENOMIC DNA]</scope>
    <source>
        <strain evidence="2 3">Poly51</strain>
    </source>
</reference>
<gene>
    <name evidence="2" type="ORF">Poly51_51830</name>
</gene>
<dbReference type="RefSeq" id="WP_146461132.1">
    <property type="nucleotide sequence ID" value="NZ_SJPW01000007.1"/>
</dbReference>
<keyword evidence="1" id="KW-1133">Transmembrane helix</keyword>
<dbReference type="AlphaFoldDB" id="A0A5C6EC72"/>
<accession>A0A5C6EC72</accession>
<evidence type="ECO:0000256" key="1">
    <source>
        <dbReference type="SAM" id="Phobius"/>
    </source>
</evidence>
<evidence type="ECO:0000313" key="2">
    <source>
        <dbReference type="EMBL" id="TWU47383.1"/>
    </source>
</evidence>
<protein>
    <submittedName>
        <fullName evidence="2">Uncharacterized protein</fullName>
    </submittedName>
</protein>
<name>A0A5C6EC72_9BACT</name>
<comment type="caution">
    <text evidence="2">The sequence shown here is derived from an EMBL/GenBank/DDBJ whole genome shotgun (WGS) entry which is preliminary data.</text>
</comment>
<feature type="transmembrane region" description="Helical" evidence="1">
    <location>
        <begin position="54"/>
        <end position="72"/>
    </location>
</feature>
<keyword evidence="1" id="KW-0812">Transmembrane</keyword>
<keyword evidence="1" id="KW-0472">Membrane</keyword>
<proteinExistence type="predicted"/>
<dbReference type="OrthoDB" id="290574at2"/>
<feature type="transmembrane region" description="Helical" evidence="1">
    <location>
        <begin position="133"/>
        <end position="153"/>
    </location>
</feature>
<dbReference type="Proteomes" id="UP000318288">
    <property type="component" value="Unassembled WGS sequence"/>
</dbReference>
<feature type="transmembrane region" description="Helical" evidence="1">
    <location>
        <begin position="26"/>
        <end position="48"/>
    </location>
</feature>
<dbReference type="EMBL" id="SJPW01000007">
    <property type="protein sequence ID" value="TWU47383.1"/>
    <property type="molecule type" value="Genomic_DNA"/>
</dbReference>
<sequence length="190" mass="20113">MFDSPEDRKPILSVGRIFADALRGSMLVWVAMTCVICVLEAFYAPGWIEPTLTVSLASGIITIASLLPGLMLKSPAATRTSHAAEVSPDLAQTQQTTHLFIIGAAAAMAIRFAGTVALFVACRYQSSLPATTAAIFVCGWYILLTATEIALLARGASGIDLTHGQRHDSGDTPYQAFQTLHSPSTESTLG</sequence>
<keyword evidence="3" id="KW-1185">Reference proteome</keyword>